<keyword evidence="1 3" id="KW-0732">Signal</keyword>
<dbReference type="PANTHER" id="PTHR46640">
    <property type="entry name" value="TRIACYLGLYCEROL LIPASE, PUTATIVE (AFU_ORTHOLOGUE AFUA_6G06510)-RELATED"/>
    <property type="match status" value="1"/>
</dbReference>
<dbReference type="InterPro" id="IPR029058">
    <property type="entry name" value="AB_hydrolase_fold"/>
</dbReference>
<dbReference type="PANTHER" id="PTHR46640:SF1">
    <property type="entry name" value="FUNGAL LIPASE-LIKE DOMAIN-CONTAINING PROTEIN-RELATED"/>
    <property type="match status" value="1"/>
</dbReference>
<reference evidence="5 6" key="1">
    <citation type="journal article" date="2024" name="Commun. Biol.">
        <title>Comparative genomic analysis of thermophilic fungi reveals convergent evolutionary adaptations and gene losses.</title>
        <authorList>
            <person name="Steindorff A.S."/>
            <person name="Aguilar-Pontes M.V."/>
            <person name="Robinson A.J."/>
            <person name="Andreopoulos B."/>
            <person name="LaButti K."/>
            <person name="Kuo A."/>
            <person name="Mondo S."/>
            <person name="Riley R."/>
            <person name="Otillar R."/>
            <person name="Haridas S."/>
            <person name="Lipzen A."/>
            <person name="Grimwood J."/>
            <person name="Schmutz J."/>
            <person name="Clum A."/>
            <person name="Reid I.D."/>
            <person name="Moisan M.C."/>
            <person name="Butler G."/>
            <person name="Nguyen T.T.M."/>
            <person name="Dewar K."/>
            <person name="Conant G."/>
            <person name="Drula E."/>
            <person name="Henrissat B."/>
            <person name="Hansel C."/>
            <person name="Singer S."/>
            <person name="Hutchinson M.I."/>
            <person name="de Vries R.P."/>
            <person name="Natvig D.O."/>
            <person name="Powell A.J."/>
            <person name="Tsang A."/>
            <person name="Grigoriev I.V."/>
        </authorList>
    </citation>
    <scope>NUCLEOTIDE SEQUENCE [LARGE SCALE GENOMIC DNA]</scope>
    <source>
        <strain evidence="5 6">CBS 494.80</strain>
    </source>
</reference>
<evidence type="ECO:0000256" key="1">
    <source>
        <dbReference type="ARBA" id="ARBA00022729"/>
    </source>
</evidence>
<organism evidence="5 6">
    <name type="scientific">Oculimacula yallundae</name>
    <dbReference type="NCBI Taxonomy" id="86028"/>
    <lineage>
        <taxon>Eukaryota</taxon>
        <taxon>Fungi</taxon>
        <taxon>Dikarya</taxon>
        <taxon>Ascomycota</taxon>
        <taxon>Pezizomycotina</taxon>
        <taxon>Leotiomycetes</taxon>
        <taxon>Helotiales</taxon>
        <taxon>Ploettnerulaceae</taxon>
        <taxon>Oculimacula</taxon>
    </lineage>
</organism>
<evidence type="ECO:0000259" key="4">
    <source>
        <dbReference type="Pfam" id="PF01764"/>
    </source>
</evidence>
<dbReference type="CDD" id="cd00519">
    <property type="entry name" value="Lipase_3"/>
    <property type="match status" value="1"/>
</dbReference>
<comment type="caution">
    <text evidence="5">The sequence shown here is derived from an EMBL/GenBank/DDBJ whole genome shotgun (WGS) entry which is preliminary data.</text>
</comment>
<dbReference type="Proteomes" id="UP001595075">
    <property type="component" value="Unassembled WGS sequence"/>
</dbReference>
<dbReference type="InterPro" id="IPR002921">
    <property type="entry name" value="Fungal_lipase-type"/>
</dbReference>
<name>A0ABR4CYB8_9HELO</name>
<dbReference type="EMBL" id="JAZHXI010000002">
    <property type="protein sequence ID" value="KAL2074861.1"/>
    <property type="molecule type" value="Genomic_DNA"/>
</dbReference>
<evidence type="ECO:0000313" key="6">
    <source>
        <dbReference type="Proteomes" id="UP001595075"/>
    </source>
</evidence>
<feature type="domain" description="Fungal lipase-type" evidence="4">
    <location>
        <begin position="115"/>
        <end position="245"/>
    </location>
</feature>
<dbReference type="Gene3D" id="3.40.50.1820">
    <property type="entry name" value="alpha/beta hydrolase"/>
    <property type="match status" value="1"/>
</dbReference>
<feature type="chain" id="PRO_5045759015" description="Fungal lipase-type domain-containing protein" evidence="3">
    <location>
        <begin position="21"/>
        <end position="308"/>
    </location>
</feature>
<evidence type="ECO:0000256" key="3">
    <source>
        <dbReference type="SAM" id="SignalP"/>
    </source>
</evidence>
<keyword evidence="6" id="KW-1185">Reference proteome</keyword>
<sequence>MFTTSKLVLALAALIGSAVSTPIVLQNNGSSLLEERGTPNVLTAPLLGNMKYMAQVAASAYCNSDPKKVGSIVSCGSNACPSMAPNGVINFAYLGFSQAQVVGYVGIDPANKIIVVSYKGTKSLANIIADLLVPKEKCDELAIGCKFHQGFRYAWGDVRMNTERAVQAARAKYPDYGLIITGHSLGGAVATIAAAYLRQLGYPCDVYSFGSPRVGNQVFADYFNWQAGAHYRVTHTDDPAPRFPGRGLKFYHTGTEFWLSTGGAKTINYDIPDIKVCPGTQNGDCNASTGNILFSAHSYYFQHITACG</sequence>
<dbReference type="Pfam" id="PF01764">
    <property type="entry name" value="Lipase_3"/>
    <property type="match status" value="1"/>
</dbReference>
<proteinExistence type="predicted"/>
<evidence type="ECO:0000313" key="5">
    <source>
        <dbReference type="EMBL" id="KAL2074861.1"/>
    </source>
</evidence>
<protein>
    <recommendedName>
        <fullName evidence="4">Fungal lipase-type domain-containing protein</fullName>
    </recommendedName>
</protein>
<keyword evidence="2" id="KW-0378">Hydrolase</keyword>
<gene>
    <name evidence="5" type="ORF">VTL71DRAFT_8640</name>
</gene>
<dbReference type="SUPFAM" id="SSF53474">
    <property type="entry name" value="alpha/beta-Hydrolases"/>
    <property type="match status" value="1"/>
</dbReference>
<evidence type="ECO:0000256" key="2">
    <source>
        <dbReference type="ARBA" id="ARBA00022801"/>
    </source>
</evidence>
<feature type="signal peptide" evidence="3">
    <location>
        <begin position="1"/>
        <end position="20"/>
    </location>
</feature>
<accession>A0ABR4CYB8</accession>
<dbReference type="InterPro" id="IPR051299">
    <property type="entry name" value="AB_hydrolase_lip/est"/>
</dbReference>